<accession>A0A4R6NXM8</accession>
<keyword evidence="1" id="KW-0732">Signal</keyword>
<evidence type="ECO:0000256" key="1">
    <source>
        <dbReference type="SAM" id="SignalP"/>
    </source>
</evidence>
<keyword evidence="3" id="KW-0413">Isomerase</keyword>
<proteinExistence type="predicted"/>
<dbReference type="PANTHER" id="PTHR42852:SF18">
    <property type="entry name" value="CHROMOSOME UNDETERMINED SCAFFOLD_47, WHOLE GENOME SHOTGUN SEQUENCE"/>
    <property type="match status" value="1"/>
</dbReference>
<sequence>MRVIVLIVLLVSTFSAVADRIDAKDWLLWTEYKTQLPFHSALTIFPPVSIRAHDNRLTGAIAAPYSMSDDNNRLISEFLVVVIDASGKSHFLQPKLNSVGFAEEQGIAMSLFESTSFTDGDVIVRLYKANNEANRLELEQYLQAKAKNNKGIKQALAQLTITAPKLGKIWDVDKQTRQGLTLGARDQSAKWTIVQIYSEGCGFCRKAIPKMNALNNDSDHDITVIGLVGTNNTDGFKDHMTASNISYPFVVYEGEFVESALLQALGQLGFPTYFVLDENEKVLGIYVGNEFDEWLERLGPL</sequence>
<dbReference type="RefSeq" id="WP_133540554.1">
    <property type="nucleotide sequence ID" value="NZ_SNXI01000019.1"/>
</dbReference>
<dbReference type="Proteomes" id="UP000295531">
    <property type="component" value="Unassembled WGS sequence"/>
</dbReference>
<comment type="caution">
    <text evidence="3">The sequence shown here is derived from an EMBL/GenBank/DDBJ whole genome shotgun (WGS) entry which is preliminary data.</text>
</comment>
<dbReference type="AlphaFoldDB" id="A0A4R6NXM8"/>
<reference evidence="3 4" key="1">
    <citation type="submission" date="2019-03" db="EMBL/GenBank/DDBJ databases">
        <title>Freshwater and sediment microbial communities from various areas in North America, analyzing microbe dynamics in response to fracking.</title>
        <authorList>
            <person name="Lamendella R."/>
        </authorList>
    </citation>
    <scope>NUCLEOTIDE SEQUENCE [LARGE SCALE GENOMIC DNA]</scope>
    <source>
        <strain evidence="3 4">18_TX</strain>
    </source>
</reference>
<dbReference type="GO" id="GO:0016853">
    <property type="term" value="F:isomerase activity"/>
    <property type="evidence" value="ECO:0007669"/>
    <property type="project" value="UniProtKB-KW"/>
</dbReference>
<dbReference type="InterPro" id="IPR013740">
    <property type="entry name" value="Redoxin"/>
</dbReference>
<dbReference type="InterPro" id="IPR036249">
    <property type="entry name" value="Thioredoxin-like_sf"/>
</dbReference>
<protein>
    <submittedName>
        <fullName evidence="3">Thiol-disulfide isomerase/thioredoxin</fullName>
    </submittedName>
</protein>
<dbReference type="SUPFAM" id="SSF52833">
    <property type="entry name" value="Thioredoxin-like"/>
    <property type="match status" value="1"/>
</dbReference>
<dbReference type="CDD" id="cd02966">
    <property type="entry name" value="TlpA_like_family"/>
    <property type="match status" value="1"/>
</dbReference>
<dbReference type="EMBL" id="SNXI01000019">
    <property type="protein sequence ID" value="TDP28966.1"/>
    <property type="molecule type" value="Genomic_DNA"/>
</dbReference>
<dbReference type="Pfam" id="PF08534">
    <property type="entry name" value="Redoxin"/>
    <property type="match status" value="1"/>
</dbReference>
<organism evidence="3 4">
    <name type="scientific">Idiomarina aquatica</name>
    <dbReference type="NCBI Taxonomy" id="1327752"/>
    <lineage>
        <taxon>Bacteria</taxon>
        <taxon>Pseudomonadati</taxon>
        <taxon>Pseudomonadota</taxon>
        <taxon>Gammaproteobacteria</taxon>
        <taxon>Alteromonadales</taxon>
        <taxon>Idiomarinaceae</taxon>
        <taxon>Idiomarina</taxon>
    </lineage>
</organism>
<evidence type="ECO:0000259" key="2">
    <source>
        <dbReference type="PROSITE" id="PS51352"/>
    </source>
</evidence>
<keyword evidence="4" id="KW-1185">Reference proteome</keyword>
<dbReference type="PANTHER" id="PTHR42852">
    <property type="entry name" value="THIOL:DISULFIDE INTERCHANGE PROTEIN DSBE"/>
    <property type="match status" value="1"/>
</dbReference>
<dbReference type="PROSITE" id="PS51352">
    <property type="entry name" value="THIOREDOXIN_2"/>
    <property type="match status" value="1"/>
</dbReference>
<feature type="chain" id="PRO_5020558745" evidence="1">
    <location>
        <begin position="19"/>
        <end position="301"/>
    </location>
</feature>
<dbReference type="OrthoDB" id="6399635at2"/>
<dbReference type="InterPro" id="IPR013766">
    <property type="entry name" value="Thioredoxin_domain"/>
</dbReference>
<dbReference type="InterPro" id="IPR050553">
    <property type="entry name" value="Thioredoxin_ResA/DsbE_sf"/>
</dbReference>
<name>A0A4R6NXM8_9GAMM</name>
<dbReference type="GO" id="GO:0016491">
    <property type="term" value="F:oxidoreductase activity"/>
    <property type="evidence" value="ECO:0007669"/>
    <property type="project" value="InterPro"/>
</dbReference>
<evidence type="ECO:0000313" key="3">
    <source>
        <dbReference type="EMBL" id="TDP28966.1"/>
    </source>
</evidence>
<dbReference type="Gene3D" id="3.40.30.10">
    <property type="entry name" value="Glutaredoxin"/>
    <property type="match status" value="1"/>
</dbReference>
<gene>
    <name evidence="3" type="ORF">DEU29_11941</name>
</gene>
<feature type="signal peptide" evidence="1">
    <location>
        <begin position="1"/>
        <end position="18"/>
    </location>
</feature>
<feature type="domain" description="Thioredoxin" evidence="2">
    <location>
        <begin position="150"/>
        <end position="301"/>
    </location>
</feature>
<evidence type="ECO:0000313" key="4">
    <source>
        <dbReference type="Proteomes" id="UP000295531"/>
    </source>
</evidence>